<sequence>MLIEELGDILPKDWQPMDIHNRRHMKSSILAFLANKHSFRSTTPFRSMFMCDVLVQKVQKSSLKKSQNSGLTESVTVNSSDYRMTNNTMLDY</sequence>
<gene>
    <name evidence="1" type="ORF">NQ317_014409</name>
</gene>
<protein>
    <submittedName>
        <fullName evidence="1">Uncharacterized protein</fullName>
    </submittedName>
</protein>
<organism evidence="1 2">
    <name type="scientific">Molorchus minor</name>
    <dbReference type="NCBI Taxonomy" id="1323400"/>
    <lineage>
        <taxon>Eukaryota</taxon>
        <taxon>Metazoa</taxon>
        <taxon>Ecdysozoa</taxon>
        <taxon>Arthropoda</taxon>
        <taxon>Hexapoda</taxon>
        <taxon>Insecta</taxon>
        <taxon>Pterygota</taxon>
        <taxon>Neoptera</taxon>
        <taxon>Endopterygota</taxon>
        <taxon>Coleoptera</taxon>
        <taxon>Polyphaga</taxon>
        <taxon>Cucujiformia</taxon>
        <taxon>Chrysomeloidea</taxon>
        <taxon>Cerambycidae</taxon>
        <taxon>Lamiinae</taxon>
        <taxon>Monochamini</taxon>
        <taxon>Molorchus</taxon>
    </lineage>
</organism>
<dbReference type="EMBL" id="JAPWTJ010000009">
    <property type="protein sequence ID" value="KAJ8985756.1"/>
    <property type="molecule type" value="Genomic_DNA"/>
</dbReference>
<evidence type="ECO:0000313" key="1">
    <source>
        <dbReference type="EMBL" id="KAJ8985756.1"/>
    </source>
</evidence>
<comment type="caution">
    <text evidence="1">The sequence shown here is derived from an EMBL/GenBank/DDBJ whole genome shotgun (WGS) entry which is preliminary data.</text>
</comment>
<dbReference type="Proteomes" id="UP001162164">
    <property type="component" value="Unassembled WGS sequence"/>
</dbReference>
<name>A0ABQ9K563_9CUCU</name>
<keyword evidence="2" id="KW-1185">Reference proteome</keyword>
<accession>A0ABQ9K563</accession>
<evidence type="ECO:0000313" key="2">
    <source>
        <dbReference type="Proteomes" id="UP001162164"/>
    </source>
</evidence>
<reference evidence="1" key="1">
    <citation type="journal article" date="2023" name="Insect Mol. Biol.">
        <title>Genome sequencing provides insights into the evolution of gene families encoding plant cell wall-degrading enzymes in longhorned beetles.</title>
        <authorList>
            <person name="Shin N.R."/>
            <person name="Okamura Y."/>
            <person name="Kirsch R."/>
            <person name="Pauchet Y."/>
        </authorList>
    </citation>
    <scope>NUCLEOTIDE SEQUENCE</scope>
    <source>
        <strain evidence="1">MMC_N1</strain>
    </source>
</reference>
<proteinExistence type="predicted"/>